<proteinExistence type="predicted"/>
<comment type="caution">
    <text evidence="3">The sequence shown here is derived from an EMBL/GenBank/DDBJ whole genome shotgun (WGS) entry which is preliminary data.</text>
</comment>
<feature type="compositionally biased region" description="Basic and acidic residues" evidence="1">
    <location>
        <begin position="163"/>
        <end position="174"/>
    </location>
</feature>
<feature type="compositionally biased region" description="Pro residues" evidence="1">
    <location>
        <begin position="182"/>
        <end position="192"/>
    </location>
</feature>
<protein>
    <recommendedName>
        <fullName evidence="5">Zinc resistance-associated protein</fullName>
    </recommendedName>
</protein>
<feature type="region of interest" description="Disordered" evidence="1">
    <location>
        <begin position="163"/>
        <end position="192"/>
    </location>
</feature>
<feature type="chain" id="PRO_5004878459" description="Zinc resistance-associated protein" evidence="2">
    <location>
        <begin position="26"/>
        <end position="192"/>
    </location>
</feature>
<dbReference type="AlphaFoldDB" id="W6M518"/>
<accession>W6M518</accession>
<dbReference type="InterPro" id="IPR012899">
    <property type="entry name" value="LTXXQ"/>
</dbReference>
<reference evidence="3" key="2">
    <citation type="submission" date="2014-03" db="EMBL/GenBank/DDBJ databases">
        <title>Candidatus Competibacter-lineage genomes retrieved from metagenomes reveal functional metabolic diversity.</title>
        <authorList>
            <person name="McIlroy S.J."/>
            <person name="Albertsen M."/>
            <person name="Andresen E.K."/>
            <person name="Saunders A.M."/>
            <person name="Kristiansen R."/>
            <person name="Stokholm-Bjerregaard M."/>
            <person name="Nielsen K.L."/>
            <person name="Nielsen P.H."/>
        </authorList>
    </citation>
    <scope>NUCLEOTIDE SEQUENCE</scope>
    <source>
        <strain evidence="3">Run_A_D11</strain>
    </source>
</reference>
<evidence type="ECO:0000313" key="4">
    <source>
        <dbReference type="Proteomes" id="UP000035760"/>
    </source>
</evidence>
<sequence length="192" mass="20910">MKPSRKKLLIAAAVAGLGLATVTIAQPWGGGDGPMMGGGGDCAMMGGRHGKGHGPMGGNPEQRMAMMQQFHAERMELLEARLKLKPEQATAWKALRATQDARHAEMVKMRQDMQDKEETVMAFFDERIQGMERKLAGMKSMAKAVGDLYATLDPAQKKVMDDFFTDRPMRRMMRDPSGTATPPAPPAAPPAQ</sequence>
<dbReference type="GO" id="GO:0042597">
    <property type="term" value="C:periplasmic space"/>
    <property type="evidence" value="ECO:0007669"/>
    <property type="project" value="InterPro"/>
</dbReference>
<evidence type="ECO:0000256" key="2">
    <source>
        <dbReference type="SAM" id="SignalP"/>
    </source>
</evidence>
<dbReference type="STRING" id="1400863.BN873_10156"/>
<dbReference type="RefSeq" id="WP_048669964.1">
    <property type="nucleotide sequence ID" value="NZ_CBTJ020000001.1"/>
</dbReference>
<organism evidence="3 4">
    <name type="scientific">Candidatus Competibacter denitrificans Run_A_D11</name>
    <dbReference type="NCBI Taxonomy" id="1400863"/>
    <lineage>
        <taxon>Bacteria</taxon>
        <taxon>Pseudomonadati</taxon>
        <taxon>Pseudomonadota</taxon>
        <taxon>Gammaproteobacteria</taxon>
        <taxon>Candidatus Competibacteraceae</taxon>
        <taxon>Candidatus Competibacter</taxon>
    </lineage>
</organism>
<reference evidence="3" key="1">
    <citation type="submission" date="2013-07" db="EMBL/GenBank/DDBJ databases">
        <authorList>
            <person name="McIlroy S."/>
        </authorList>
    </citation>
    <scope>NUCLEOTIDE SEQUENCE [LARGE SCALE GENOMIC DNA]</scope>
    <source>
        <strain evidence="3">Run_A_D11</strain>
    </source>
</reference>
<name>W6M518_9GAMM</name>
<evidence type="ECO:0000313" key="3">
    <source>
        <dbReference type="EMBL" id="CDI00900.1"/>
    </source>
</evidence>
<evidence type="ECO:0000256" key="1">
    <source>
        <dbReference type="SAM" id="MobiDB-lite"/>
    </source>
</evidence>
<dbReference type="Proteomes" id="UP000035760">
    <property type="component" value="Unassembled WGS sequence"/>
</dbReference>
<keyword evidence="4" id="KW-1185">Reference proteome</keyword>
<dbReference type="OrthoDB" id="5298564at2"/>
<keyword evidence="2" id="KW-0732">Signal</keyword>
<evidence type="ECO:0008006" key="5">
    <source>
        <dbReference type="Google" id="ProtNLM"/>
    </source>
</evidence>
<dbReference type="EMBL" id="CBTJ020000001">
    <property type="protein sequence ID" value="CDI00900.1"/>
    <property type="molecule type" value="Genomic_DNA"/>
</dbReference>
<dbReference type="Pfam" id="PF07813">
    <property type="entry name" value="LTXXQ"/>
    <property type="match status" value="1"/>
</dbReference>
<feature type="signal peptide" evidence="2">
    <location>
        <begin position="1"/>
        <end position="25"/>
    </location>
</feature>
<gene>
    <name evidence="3" type="ORF">BN873_10156</name>
</gene>